<dbReference type="AlphaFoldDB" id="A0A1E7LWE5"/>
<dbReference type="Pfam" id="PF19881">
    <property type="entry name" value="DUF6354"/>
    <property type="match status" value="1"/>
</dbReference>
<dbReference type="Proteomes" id="UP000175971">
    <property type="component" value="Unassembled WGS sequence"/>
</dbReference>
<dbReference type="InterPro" id="IPR045934">
    <property type="entry name" value="DUF6354"/>
</dbReference>
<reference evidence="1 2" key="1">
    <citation type="journal article" date="2016" name="Front. Microbiol.">
        <title>Comparative Genomics Analysis of Streptomyces Species Reveals Their Adaptation to the Marine Environment and Their Diversity at the Genomic Level.</title>
        <authorList>
            <person name="Tian X."/>
            <person name="Zhang Z."/>
            <person name="Yang T."/>
            <person name="Chen M."/>
            <person name="Li J."/>
            <person name="Chen F."/>
            <person name="Yang J."/>
            <person name="Li W."/>
            <person name="Zhang B."/>
            <person name="Zhang Z."/>
            <person name="Wu J."/>
            <person name="Zhang C."/>
            <person name="Long L."/>
            <person name="Xiao J."/>
        </authorList>
    </citation>
    <scope>NUCLEOTIDE SEQUENCE [LARGE SCALE GENOMIC DNA]</scope>
    <source>
        <strain evidence="1 2">SCSIO M10372</strain>
    </source>
</reference>
<evidence type="ECO:0000313" key="1">
    <source>
        <dbReference type="EMBL" id="OEV20213.1"/>
    </source>
</evidence>
<dbReference type="RefSeq" id="WP_070201190.1">
    <property type="nucleotide sequence ID" value="NZ_LJGZ01000027.1"/>
</dbReference>
<dbReference type="EMBL" id="LJGZ01000027">
    <property type="protein sequence ID" value="OEV20213.1"/>
    <property type="molecule type" value="Genomic_DNA"/>
</dbReference>
<evidence type="ECO:0000313" key="2">
    <source>
        <dbReference type="Proteomes" id="UP000175971"/>
    </source>
</evidence>
<dbReference type="OrthoDB" id="4239747at2"/>
<sequence length="130" mass="14094">MSTSPTPALSTVGPVRVGQLWQDMAPDMVDRKRMLRVVTVSETHAKCVVERDERPGMTGRETRPLALKRFATSAFKLIEDVVDDADQALYARFLAAMTGVPGASPTPAEFATAALRVHRELTAEAAKARG</sequence>
<proteinExistence type="predicted"/>
<protein>
    <submittedName>
        <fullName evidence="1">Uncharacterized protein</fullName>
    </submittedName>
</protein>
<comment type="caution">
    <text evidence="1">The sequence shown here is derived from an EMBL/GenBank/DDBJ whole genome shotgun (WGS) entry which is preliminary data.</text>
</comment>
<keyword evidence="2" id="KW-1185">Reference proteome</keyword>
<name>A0A1E7LWE5_9ACTN</name>
<accession>A0A1E7LWE5</accession>
<dbReference type="PATRIC" id="fig|518642.7.peg.5351"/>
<organism evidence="1 2">
    <name type="scientific">Streptomyces nanshensis</name>
    <dbReference type="NCBI Taxonomy" id="518642"/>
    <lineage>
        <taxon>Bacteria</taxon>
        <taxon>Bacillati</taxon>
        <taxon>Actinomycetota</taxon>
        <taxon>Actinomycetes</taxon>
        <taxon>Kitasatosporales</taxon>
        <taxon>Streptomycetaceae</taxon>
        <taxon>Streptomyces</taxon>
    </lineage>
</organism>
<gene>
    <name evidence="1" type="ORF">AN221_13510</name>
</gene>